<evidence type="ECO:0000313" key="15">
    <source>
        <dbReference type="EMBL" id="EFX82107.1"/>
    </source>
</evidence>
<evidence type="ECO:0000259" key="14">
    <source>
        <dbReference type="Pfam" id="PF17039"/>
    </source>
</evidence>
<evidence type="ECO:0000256" key="12">
    <source>
        <dbReference type="RuleBase" id="RU003832"/>
    </source>
</evidence>
<evidence type="ECO:0000256" key="5">
    <source>
        <dbReference type="ARBA" id="ARBA00022679"/>
    </source>
</evidence>
<dbReference type="OrthoDB" id="427096at2759"/>
<dbReference type="SUPFAM" id="SSF53756">
    <property type="entry name" value="UDP-Glycosyltransferase/glycogen phosphorylase"/>
    <property type="match status" value="1"/>
</dbReference>
<dbReference type="EMBL" id="GL732540">
    <property type="protein sequence ID" value="EFX82107.1"/>
    <property type="molecule type" value="Genomic_DNA"/>
</dbReference>
<dbReference type="Pfam" id="PF00852">
    <property type="entry name" value="Glyco_transf_10"/>
    <property type="match status" value="1"/>
</dbReference>
<keyword evidence="8" id="KW-1133">Transmembrane helix</keyword>
<dbReference type="HOGENOM" id="CLU_032075_3_0_1"/>
<evidence type="ECO:0000256" key="4">
    <source>
        <dbReference type="ARBA" id="ARBA00022676"/>
    </source>
</evidence>
<dbReference type="InterPro" id="IPR038577">
    <property type="entry name" value="GT10-like_C_sf"/>
</dbReference>
<evidence type="ECO:0000256" key="6">
    <source>
        <dbReference type="ARBA" id="ARBA00022692"/>
    </source>
</evidence>
<evidence type="ECO:0000256" key="7">
    <source>
        <dbReference type="ARBA" id="ARBA00022968"/>
    </source>
</evidence>
<accession>E9GDM6</accession>
<evidence type="ECO:0000256" key="10">
    <source>
        <dbReference type="ARBA" id="ARBA00023136"/>
    </source>
</evidence>
<dbReference type="InterPro" id="IPR055270">
    <property type="entry name" value="Glyco_tran_10_C"/>
</dbReference>
<keyword evidence="6 12" id="KW-0812">Transmembrane</keyword>
<dbReference type="GO" id="GO:0032580">
    <property type="term" value="C:Golgi cisterna membrane"/>
    <property type="evidence" value="ECO:0007669"/>
    <property type="project" value="UniProtKB-SubCell"/>
</dbReference>
<feature type="domain" description="Fucosyltransferase N-terminal" evidence="14">
    <location>
        <begin position="50"/>
        <end position="172"/>
    </location>
</feature>
<dbReference type="InterPro" id="IPR001503">
    <property type="entry name" value="Glyco_trans_10"/>
</dbReference>
<sequence>MCSLFTNRITKVKILAAFLVLGTLVFIHSLNNGSLLTRSAQKAVKIIRNETKTILVWNGSGRKEVRNFGWGKDAFINKNCPYTRCEMTDNRSERPLEHFDAIVFVLNDEFTSPDQMMMPDFKNKRNASQHLVLFTQESPPALKSYYNMTQLAHFFNWTMTYRMDADIRFLYGRIIPKEHAPEEISNLREKARASLPPNSKRNKTKTVAWMVSHCNTHGQRETYVKELSKDIDVDIYGGCGNLSCALDALHHSDPQCYNMIESTYKFYLSFENAICPDYVTEKFFKIMGHHIVPIVYGGADYTQHAPPHSYIDARKFKPKELATYLKLLDANDTLYNEYFWWKDYYRVEYSVEDMTRHGFCDLCQKLHQQQDGDFRTYKELESEWGDGNKCQPFDPSWLS</sequence>
<evidence type="ECO:0000259" key="13">
    <source>
        <dbReference type="Pfam" id="PF00852"/>
    </source>
</evidence>
<reference evidence="15 16" key="1">
    <citation type="journal article" date="2011" name="Science">
        <title>The ecoresponsive genome of Daphnia pulex.</title>
        <authorList>
            <person name="Colbourne J.K."/>
            <person name="Pfrender M.E."/>
            <person name="Gilbert D."/>
            <person name="Thomas W.K."/>
            <person name="Tucker A."/>
            <person name="Oakley T.H."/>
            <person name="Tokishita S."/>
            <person name="Aerts A."/>
            <person name="Arnold G.J."/>
            <person name="Basu M.K."/>
            <person name="Bauer D.J."/>
            <person name="Caceres C.E."/>
            <person name="Carmel L."/>
            <person name="Casola C."/>
            <person name="Choi J.H."/>
            <person name="Detter J.C."/>
            <person name="Dong Q."/>
            <person name="Dusheyko S."/>
            <person name="Eads B.D."/>
            <person name="Frohlich T."/>
            <person name="Geiler-Samerotte K.A."/>
            <person name="Gerlach D."/>
            <person name="Hatcher P."/>
            <person name="Jogdeo S."/>
            <person name="Krijgsveld J."/>
            <person name="Kriventseva E.V."/>
            <person name="Kultz D."/>
            <person name="Laforsch C."/>
            <person name="Lindquist E."/>
            <person name="Lopez J."/>
            <person name="Manak J.R."/>
            <person name="Muller J."/>
            <person name="Pangilinan J."/>
            <person name="Patwardhan R.P."/>
            <person name="Pitluck S."/>
            <person name="Pritham E.J."/>
            <person name="Rechtsteiner A."/>
            <person name="Rho M."/>
            <person name="Rogozin I.B."/>
            <person name="Sakarya O."/>
            <person name="Salamov A."/>
            <person name="Schaack S."/>
            <person name="Shapiro H."/>
            <person name="Shiga Y."/>
            <person name="Skalitzky C."/>
            <person name="Smith Z."/>
            <person name="Souvorov A."/>
            <person name="Sung W."/>
            <person name="Tang Z."/>
            <person name="Tsuchiya D."/>
            <person name="Tu H."/>
            <person name="Vos H."/>
            <person name="Wang M."/>
            <person name="Wolf Y.I."/>
            <person name="Yamagata H."/>
            <person name="Yamada T."/>
            <person name="Ye Y."/>
            <person name="Shaw J.R."/>
            <person name="Andrews J."/>
            <person name="Crease T.J."/>
            <person name="Tang H."/>
            <person name="Lucas S.M."/>
            <person name="Robertson H.M."/>
            <person name="Bork P."/>
            <person name="Koonin E.V."/>
            <person name="Zdobnov E.M."/>
            <person name="Grigoriev I.V."/>
            <person name="Lynch M."/>
            <person name="Boore J.L."/>
        </authorList>
    </citation>
    <scope>NUCLEOTIDE SEQUENCE [LARGE SCALE GENOMIC DNA]</scope>
</reference>
<dbReference type="GO" id="GO:0046920">
    <property type="term" value="F:alpha-(1-&gt;3)-fucosyltransferase activity"/>
    <property type="evidence" value="ECO:0000318"/>
    <property type="project" value="GO_Central"/>
</dbReference>
<evidence type="ECO:0000256" key="3">
    <source>
        <dbReference type="ARBA" id="ARBA00008919"/>
    </source>
</evidence>
<organism evidence="15 16">
    <name type="scientific">Daphnia pulex</name>
    <name type="common">Water flea</name>
    <dbReference type="NCBI Taxonomy" id="6669"/>
    <lineage>
        <taxon>Eukaryota</taxon>
        <taxon>Metazoa</taxon>
        <taxon>Ecdysozoa</taxon>
        <taxon>Arthropoda</taxon>
        <taxon>Crustacea</taxon>
        <taxon>Branchiopoda</taxon>
        <taxon>Diplostraca</taxon>
        <taxon>Cladocera</taxon>
        <taxon>Anomopoda</taxon>
        <taxon>Daphniidae</taxon>
        <taxon>Daphnia</taxon>
    </lineage>
</organism>
<keyword evidence="16" id="KW-1185">Reference proteome</keyword>
<evidence type="ECO:0000256" key="1">
    <source>
        <dbReference type="ARBA" id="ARBA00004447"/>
    </source>
</evidence>
<dbReference type="Gene3D" id="3.40.50.11660">
    <property type="entry name" value="Glycosyl transferase family 10, C-terminal domain"/>
    <property type="match status" value="1"/>
</dbReference>
<dbReference type="PANTHER" id="PTHR48438:SF1">
    <property type="entry name" value="ALPHA-(1,3)-FUCOSYLTRANSFERASE C-RELATED"/>
    <property type="match status" value="1"/>
</dbReference>
<dbReference type="UniPathway" id="UPA00378"/>
<dbReference type="KEGG" id="dpx:DAPPUDRAFT_241186"/>
<keyword evidence="7" id="KW-0735">Signal-anchor</keyword>
<comment type="pathway">
    <text evidence="2">Protein modification; protein glycosylation.</text>
</comment>
<keyword evidence="11" id="KW-0325">Glycoprotein</keyword>
<dbReference type="EC" id="2.4.1.-" evidence="12"/>
<dbReference type="eggNOG" id="KOG2619">
    <property type="taxonomic scope" value="Eukaryota"/>
</dbReference>
<evidence type="ECO:0000256" key="11">
    <source>
        <dbReference type="ARBA" id="ARBA00023180"/>
    </source>
</evidence>
<dbReference type="Proteomes" id="UP000000305">
    <property type="component" value="Unassembled WGS sequence"/>
</dbReference>
<evidence type="ECO:0000256" key="8">
    <source>
        <dbReference type="ARBA" id="ARBA00022989"/>
    </source>
</evidence>
<dbReference type="FunFam" id="3.40.50.11660:FF:000009">
    <property type="entry name" value="Uncharacterized protein"/>
    <property type="match status" value="1"/>
</dbReference>
<proteinExistence type="inferred from homology"/>
<protein>
    <recommendedName>
        <fullName evidence="12">Fucosyltransferase</fullName>
        <ecNumber evidence="12">2.4.1.-</ecNumber>
    </recommendedName>
</protein>
<comment type="subcellular location">
    <subcellularLocation>
        <location evidence="1 12">Golgi apparatus</location>
        <location evidence="1 12">Golgi stack membrane</location>
        <topology evidence="1 12">Single-pass type II membrane protein</topology>
    </subcellularLocation>
</comment>
<dbReference type="PANTHER" id="PTHR48438">
    <property type="entry name" value="ALPHA-(1,3)-FUCOSYLTRANSFERASE C-RELATED"/>
    <property type="match status" value="1"/>
</dbReference>
<dbReference type="AlphaFoldDB" id="E9GDM6"/>
<keyword evidence="9 12" id="KW-0333">Golgi apparatus</keyword>
<name>E9GDM6_DAPPU</name>
<keyword evidence="10" id="KW-0472">Membrane</keyword>
<dbReference type="InParanoid" id="E9GDM6"/>
<evidence type="ECO:0000256" key="9">
    <source>
        <dbReference type="ARBA" id="ARBA00023034"/>
    </source>
</evidence>
<dbReference type="STRING" id="6669.E9GDM6"/>
<gene>
    <name evidence="15" type="ORF">DAPPUDRAFT_241186</name>
</gene>
<dbReference type="InterPro" id="IPR031481">
    <property type="entry name" value="Glyco_tran_10_N"/>
</dbReference>
<keyword evidence="5 12" id="KW-0808">Transferase</keyword>
<evidence type="ECO:0000313" key="16">
    <source>
        <dbReference type="Proteomes" id="UP000000305"/>
    </source>
</evidence>
<dbReference type="Pfam" id="PF17039">
    <property type="entry name" value="Glyco_tran_10_N"/>
    <property type="match status" value="1"/>
</dbReference>
<keyword evidence="4 12" id="KW-0328">Glycosyltransferase</keyword>
<comment type="similarity">
    <text evidence="3 12">Belongs to the glycosyltransferase 10 family.</text>
</comment>
<dbReference type="OMA" id="NTHGQRE"/>
<feature type="domain" description="Fucosyltransferase C-terminal" evidence="13">
    <location>
        <begin position="201"/>
        <end position="382"/>
    </location>
</feature>
<evidence type="ECO:0000256" key="2">
    <source>
        <dbReference type="ARBA" id="ARBA00004922"/>
    </source>
</evidence>
<dbReference type="PhylomeDB" id="E9GDM6"/>